<proteinExistence type="predicted"/>
<sequence>MTVLTRIAALALCAAAAACSNERVVADEPMPAYTRAEVAYAASNRDLRVVIHGNPFGMDAQSFGQLVTDNMQNRVSGVKTHFTTTPNNTARPDYRVVFAFNPAQTMLNSYLCAGQPIRTSPPGGPIVVQGAFCRGGGPLSSATGWLDRPQGPADPDFRQLISDMTFSLFPSNRADGGCSGGPDC</sequence>
<reference evidence="1 2" key="1">
    <citation type="submission" date="2021-03" db="EMBL/GenBank/DDBJ databases">
        <title>Genomic Encyclopedia of Type Strains, Phase III (KMG-III): the genomes of soil and plant-associated and newly described type strains.</title>
        <authorList>
            <person name="Whitman W."/>
        </authorList>
    </citation>
    <scope>NUCLEOTIDE SEQUENCE [LARGE SCALE GENOMIC DNA]</scope>
    <source>
        <strain evidence="1 2">IMMIB AFH-6</strain>
    </source>
</reference>
<keyword evidence="2" id="KW-1185">Reference proteome</keyword>
<protein>
    <recommendedName>
        <fullName evidence="3">DUF4136 domain-containing protein</fullName>
    </recommendedName>
</protein>
<dbReference type="PROSITE" id="PS51257">
    <property type="entry name" value="PROKAR_LIPOPROTEIN"/>
    <property type="match status" value="1"/>
</dbReference>
<organism evidence="1 2">
    <name type="scientific">Azospirillum rugosum</name>
    <dbReference type="NCBI Taxonomy" id="416170"/>
    <lineage>
        <taxon>Bacteria</taxon>
        <taxon>Pseudomonadati</taxon>
        <taxon>Pseudomonadota</taxon>
        <taxon>Alphaproteobacteria</taxon>
        <taxon>Rhodospirillales</taxon>
        <taxon>Azospirillaceae</taxon>
        <taxon>Azospirillum</taxon>
    </lineage>
</organism>
<comment type="caution">
    <text evidence="1">The sequence shown here is derived from an EMBL/GenBank/DDBJ whole genome shotgun (WGS) entry which is preliminary data.</text>
</comment>
<dbReference type="Proteomes" id="UP000781958">
    <property type="component" value="Unassembled WGS sequence"/>
</dbReference>
<dbReference type="RefSeq" id="WP_209762870.1">
    <property type="nucleotide sequence ID" value="NZ_JAGINP010000001.1"/>
</dbReference>
<evidence type="ECO:0000313" key="2">
    <source>
        <dbReference type="Proteomes" id="UP000781958"/>
    </source>
</evidence>
<gene>
    <name evidence="1" type="ORF">J2851_000328</name>
</gene>
<name>A0ABS4SDE6_9PROT</name>
<accession>A0ABS4SDE6</accession>
<evidence type="ECO:0008006" key="3">
    <source>
        <dbReference type="Google" id="ProtNLM"/>
    </source>
</evidence>
<dbReference type="EMBL" id="JAGINP010000001">
    <property type="protein sequence ID" value="MBP2290591.1"/>
    <property type="molecule type" value="Genomic_DNA"/>
</dbReference>
<evidence type="ECO:0000313" key="1">
    <source>
        <dbReference type="EMBL" id="MBP2290591.1"/>
    </source>
</evidence>